<reference evidence="2" key="2">
    <citation type="journal article" date="2022" name="Proc. Natl. Acad. Sci. U.S.A.">
        <title>Diploid-dominant life cycles characterize the early evolution of Fungi.</title>
        <authorList>
            <person name="Amses K.R."/>
            <person name="Simmons D.R."/>
            <person name="Longcore J.E."/>
            <person name="Mondo S.J."/>
            <person name="Seto K."/>
            <person name="Jeronimo G.H."/>
            <person name="Bonds A.E."/>
            <person name="Quandt C.A."/>
            <person name="Davis W.J."/>
            <person name="Chang Y."/>
            <person name="Federici B.A."/>
            <person name="Kuo A."/>
            <person name="LaButti K."/>
            <person name="Pangilinan J."/>
            <person name="Andreopoulos W."/>
            <person name="Tritt A."/>
            <person name="Riley R."/>
            <person name="Hundley H."/>
            <person name="Johnson J."/>
            <person name="Lipzen A."/>
            <person name="Barry K."/>
            <person name="Lang B.F."/>
            <person name="Cuomo C.A."/>
            <person name="Buchler N.E."/>
            <person name="Grigoriev I.V."/>
            <person name="Spatafora J.W."/>
            <person name="Stajich J.E."/>
            <person name="James T.Y."/>
        </authorList>
    </citation>
    <scope>NUCLEOTIDE SEQUENCE</scope>
    <source>
        <strain evidence="2">AG</strain>
    </source>
</reference>
<dbReference type="AlphaFoldDB" id="A0AAD5EJZ3"/>
<evidence type="ECO:0000313" key="2">
    <source>
        <dbReference type="EMBL" id="KAI8583765.1"/>
    </source>
</evidence>
<name>A0AAD5EJZ3_UMBRA</name>
<proteinExistence type="predicted"/>
<sequence>MISRDNEFAEKYKKLVESRERYTSIKSNLDTHLSNVSQQAQETAASLKDIQIELESYNEEKRNRKDTWEAKRTAYLEEVQSKQKSFDLGHRRELDKLEEKYAKLTRESTYANLVGTNTWNYK</sequence>
<dbReference type="Proteomes" id="UP001206595">
    <property type="component" value="Unassembled WGS sequence"/>
</dbReference>
<gene>
    <name evidence="2" type="ORF">K450DRAFT_219894</name>
</gene>
<feature type="coiled-coil region" evidence="1">
    <location>
        <begin position="40"/>
        <end position="107"/>
    </location>
</feature>
<keyword evidence="1" id="KW-0175">Coiled coil</keyword>
<evidence type="ECO:0000256" key="1">
    <source>
        <dbReference type="SAM" id="Coils"/>
    </source>
</evidence>
<comment type="caution">
    <text evidence="2">The sequence shown here is derived from an EMBL/GenBank/DDBJ whole genome shotgun (WGS) entry which is preliminary data.</text>
</comment>
<protein>
    <submittedName>
        <fullName evidence="2">Uncharacterized protein</fullName>
    </submittedName>
</protein>
<dbReference type="GeneID" id="75910797"/>
<organism evidence="2 3">
    <name type="scientific">Umbelopsis ramanniana AG</name>
    <dbReference type="NCBI Taxonomy" id="1314678"/>
    <lineage>
        <taxon>Eukaryota</taxon>
        <taxon>Fungi</taxon>
        <taxon>Fungi incertae sedis</taxon>
        <taxon>Mucoromycota</taxon>
        <taxon>Mucoromycotina</taxon>
        <taxon>Umbelopsidomycetes</taxon>
        <taxon>Umbelopsidales</taxon>
        <taxon>Umbelopsidaceae</taxon>
        <taxon>Umbelopsis</taxon>
    </lineage>
</organism>
<dbReference type="RefSeq" id="XP_051448769.1">
    <property type="nucleotide sequence ID" value="XM_051585449.1"/>
</dbReference>
<reference evidence="2" key="1">
    <citation type="submission" date="2021-06" db="EMBL/GenBank/DDBJ databases">
        <authorList>
            <consortium name="DOE Joint Genome Institute"/>
            <person name="Mondo S.J."/>
            <person name="Amses K.R."/>
            <person name="Simmons D.R."/>
            <person name="Longcore J.E."/>
            <person name="Seto K."/>
            <person name="Alves G.H."/>
            <person name="Bonds A.E."/>
            <person name="Quandt C.A."/>
            <person name="Davis W.J."/>
            <person name="Chang Y."/>
            <person name="Letcher P.M."/>
            <person name="Powell M.J."/>
            <person name="Kuo A."/>
            <person name="Labutti K."/>
            <person name="Pangilinan J."/>
            <person name="Andreopoulos W."/>
            <person name="Tritt A."/>
            <person name="Riley R."/>
            <person name="Hundley H."/>
            <person name="Johnson J."/>
            <person name="Lipzen A."/>
            <person name="Barry K."/>
            <person name="Berbee M.L."/>
            <person name="Buchler N.E."/>
            <person name="Grigoriev I.V."/>
            <person name="Spatafora J.W."/>
            <person name="Stajich J.E."/>
            <person name="James T.Y."/>
        </authorList>
    </citation>
    <scope>NUCLEOTIDE SEQUENCE</scope>
    <source>
        <strain evidence="2">AG</strain>
    </source>
</reference>
<accession>A0AAD5EJZ3</accession>
<dbReference type="EMBL" id="MU620894">
    <property type="protein sequence ID" value="KAI8583765.1"/>
    <property type="molecule type" value="Genomic_DNA"/>
</dbReference>
<evidence type="ECO:0000313" key="3">
    <source>
        <dbReference type="Proteomes" id="UP001206595"/>
    </source>
</evidence>
<keyword evidence="3" id="KW-1185">Reference proteome</keyword>